<evidence type="ECO:0000313" key="5">
    <source>
        <dbReference type="Proteomes" id="UP000645555"/>
    </source>
</evidence>
<keyword evidence="2" id="KW-0812">Transmembrane</keyword>
<feature type="chain" id="PRO_5039021183" description="Carboxypeptidase regulatory-like domain-containing protein" evidence="3">
    <location>
        <begin position="30"/>
        <end position="245"/>
    </location>
</feature>
<accession>A0A918U3X8</accession>
<feature type="compositionally biased region" description="Basic and acidic residues" evidence="1">
    <location>
        <begin position="152"/>
        <end position="170"/>
    </location>
</feature>
<feature type="compositionally biased region" description="Basic and acidic residues" evidence="1">
    <location>
        <begin position="117"/>
        <end position="143"/>
    </location>
</feature>
<keyword evidence="2" id="KW-1133">Transmembrane helix</keyword>
<organism evidence="4 5">
    <name type="scientific">Streptomyces fructofermentans</name>
    <dbReference type="NCBI Taxonomy" id="152141"/>
    <lineage>
        <taxon>Bacteria</taxon>
        <taxon>Bacillati</taxon>
        <taxon>Actinomycetota</taxon>
        <taxon>Actinomycetes</taxon>
        <taxon>Kitasatosporales</taxon>
        <taxon>Streptomycetaceae</taxon>
        <taxon>Streptomyces</taxon>
    </lineage>
</organism>
<dbReference type="RefSeq" id="WP_190039283.1">
    <property type="nucleotide sequence ID" value="NZ_BMWD01000031.1"/>
</dbReference>
<feature type="signal peptide" evidence="3">
    <location>
        <begin position="1"/>
        <end position="29"/>
    </location>
</feature>
<feature type="transmembrane region" description="Helical" evidence="2">
    <location>
        <begin position="217"/>
        <end position="237"/>
    </location>
</feature>
<protein>
    <recommendedName>
        <fullName evidence="6">Carboxypeptidase regulatory-like domain-containing protein</fullName>
    </recommendedName>
</protein>
<comment type="caution">
    <text evidence="4">The sequence shown here is derived from an EMBL/GenBank/DDBJ whole genome shotgun (WGS) entry which is preliminary data.</text>
</comment>
<evidence type="ECO:0000256" key="2">
    <source>
        <dbReference type="SAM" id="Phobius"/>
    </source>
</evidence>
<dbReference type="EMBL" id="BMWD01000031">
    <property type="protein sequence ID" value="GGX89539.1"/>
    <property type="molecule type" value="Genomic_DNA"/>
</dbReference>
<evidence type="ECO:0008006" key="6">
    <source>
        <dbReference type="Google" id="ProtNLM"/>
    </source>
</evidence>
<name>A0A918U3X8_9ACTN</name>
<feature type="region of interest" description="Disordered" evidence="1">
    <location>
        <begin position="114"/>
        <end position="213"/>
    </location>
</feature>
<evidence type="ECO:0000256" key="1">
    <source>
        <dbReference type="SAM" id="MobiDB-lite"/>
    </source>
</evidence>
<dbReference type="Proteomes" id="UP000645555">
    <property type="component" value="Unassembled WGS sequence"/>
</dbReference>
<reference evidence="4" key="2">
    <citation type="submission" date="2020-09" db="EMBL/GenBank/DDBJ databases">
        <authorList>
            <person name="Sun Q."/>
            <person name="Ohkuma M."/>
        </authorList>
    </citation>
    <scope>NUCLEOTIDE SEQUENCE</scope>
    <source>
        <strain evidence="4">JCM 4956</strain>
    </source>
</reference>
<keyword evidence="2" id="KW-0472">Membrane</keyword>
<gene>
    <name evidence="4" type="ORF">GCM10010515_65950</name>
</gene>
<keyword evidence="5" id="KW-1185">Reference proteome</keyword>
<evidence type="ECO:0000256" key="3">
    <source>
        <dbReference type="SAM" id="SignalP"/>
    </source>
</evidence>
<evidence type="ECO:0000313" key="4">
    <source>
        <dbReference type="EMBL" id="GGX89539.1"/>
    </source>
</evidence>
<keyword evidence="3" id="KW-0732">Signal</keyword>
<proteinExistence type="predicted"/>
<reference evidence="4" key="1">
    <citation type="journal article" date="2014" name="Int. J. Syst. Evol. Microbiol.">
        <title>Complete genome sequence of Corynebacterium casei LMG S-19264T (=DSM 44701T), isolated from a smear-ripened cheese.</title>
        <authorList>
            <consortium name="US DOE Joint Genome Institute (JGI-PGF)"/>
            <person name="Walter F."/>
            <person name="Albersmeier A."/>
            <person name="Kalinowski J."/>
            <person name="Ruckert C."/>
        </authorList>
    </citation>
    <scope>NUCLEOTIDE SEQUENCE</scope>
    <source>
        <strain evidence="4">JCM 4956</strain>
    </source>
</reference>
<feature type="compositionally biased region" description="Low complexity" evidence="1">
    <location>
        <begin position="180"/>
        <end position="193"/>
    </location>
</feature>
<sequence>MGSLRLTLCAGAVAAAALTPVFTPADARAGDGGVSVTPTPPAPGNDIQVRVQGCAGATGTAASEAFVADARLVGKAGVLLGETRVRSTLEPGTYHVGVTCDGFDDKVRGTFTVVGKKQQEKQRQEQKRKDEKERLRKAEEQRKRQNQQQSRRQQEQKQQKQEQRAEEPRKQPRGQQDDTVVPSAPASPVAPVHAGGGGTARLAAAEARSDGPGTRHAVIGLVLAGVAAVAVVARGVARRGRDGTD</sequence>
<dbReference type="AlphaFoldDB" id="A0A918U3X8"/>